<feature type="non-terminal residue" evidence="1">
    <location>
        <position position="1"/>
    </location>
</feature>
<dbReference type="AlphaFoldDB" id="A0A7J9LNZ9"/>
<keyword evidence="2" id="KW-1185">Reference proteome</keyword>
<dbReference type="PANTHER" id="PTHR48064">
    <property type="entry name" value="OS01G0750400 PROTEIN"/>
    <property type="match status" value="1"/>
</dbReference>
<dbReference type="Pfam" id="PF13855">
    <property type="entry name" value="LRR_8"/>
    <property type="match status" value="1"/>
</dbReference>
<sequence>VLENNRLSGTLPAALGNLPKIERLHLSSNNFTGEIPEMFANLTSLKE</sequence>
<comment type="caution">
    <text evidence="1">The sequence shown here is derived from an EMBL/GenBank/DDBJ whole genome shotgun (WGS) entry which is preliminary data.</text>
</comment>
<dbReference type="Proteomes" id="UP000593576">
    <property type="component" value="Unassembled WGS sequence"/>
</dbReference>
<evidence type="ECO:0000313" key="1">
    <source>
        <dbReference type="EMBL" id="MBA0860371.1"/>
    </source>
</evidence>
<dbReference type="EMBL" id="JABFAF010000007">
    <property type="protein sequence ID" value="MBA0860371.1"/>
    <property type="molecule type" value="Genomic_DNA"/>
</dbReference>
<name>A0A7J9LNZ9_GOSSC</name>
<dbReference type="PANTHER" id="PTHR48064:SF7">
    <property type="entry name" value="LEUCINE-RICH REPEAT-CONTAINING N-TERMINAL PLANT-TYPE DOMAIN-CONTAINING PROTEIN"/>
    <property type="match status" value="1"/>
</dbReference>
<reference evidence="1 2" key="1">
    <citation type="journal article" date="2019" name="Genome Biol. Evol.">
        <title>Insights into the evolution of the New World diploid cottons (Gossypium, subgenus Houzingenia) based on genome sequencing.</title>
        <authorList>
            <person name="Grover C.E."/>
            <person name="Arick M.A. 2nd"/>
            <person name="Thrash A."/>
            <person name="Conover J.L."/>
            <person name="Sanders W.S."/>
            <person name="Peterson D.G."/>
            <person name="Frelichowski J.E."/>
            <person name="Scheffler J.A."/>
            <person name="Scheffler B.E."/>
            <person name="Wendel J.F."/>
        </authorList>
    </citation>
    <scope>NUCLEOTIDE SEQUENCE [LARGE SCALE GENOMIC DNA]</scope>
    <source>
        <strain evidence="1">1</strain>
        <tissue evidence="1">Leaf</tissue>
    </source>
</reference>
<dbReference type="OrthoDB" id="963016at2759"/>
<protein>
    <submittedName>
        <fullName evidence="1">Uncharacterized protein</fullName>
    </submittedName>
</protein>
<feature type="non-terminal residue" evidence="1">
    <location>
        <position position="47"/>
    </location>
</feature>
<dbReference type="Gene3D" id="3.80.10.10">
    <property type="entry name" value="Ribonuclease Inhibitor"/>
    <property type="match status" value="1"/>
</dbReference>
<dbReference type="InterPro" id="IPR001611">
    <property type="entry name" value="Leu-rich_rpt"/>
</dbReference>
<gene>
    <name evidence="1" type="ORF">Goshw_016977</name>
</gene>
<evidence type="ECO:0000313" key="2">
    <source>
        <dbReference type="Proteomes" id="UP000593576"/>
    </source>
</evidence>
<organism evidence="1 2">
    <name type="scientific">Gossypium schwendimanii</name>
    <name type="common">Cotton</name>
    <dbReference type="NCBI Taxonomy" id="34291"/>
    <lineage>
        <taxon>Eukaryota</taxon>
        <taxon>Viridiplantae</taxon>
        <taxon>Streptophyta</taxon>
        <taxon>Embryophyta</taxon>
        <taxon>Tracheophyta</taxon>
        <taxon>Spermatophyta</taxon>
        <taxon>Magnoliopsida</taxon>
        <taxon>eudicotyledons</taxon>
        <taxon>Gunneridae</taxon>
        <taxon>Pentapetalae</taxon>
        <taxon>rosids</taxon>
        <taxon>malvids</taxon>
        <taxon>Malvales</taxon>
        <taxon>Malvaceae</taxon>
        <taxon>Malvoideae</taxon>
        <taxon>Gossypium</taxon>
    </lineage>
</organism>
<dbReference type="InterPro" id="IPR053038">
    <property type="entry name" value="RLP_Defense"/>
</dbReference>
<accession>A0A7J9LNZ9</accession>
<proteinExistence type="predicted"/>
<dbReference type="InterPro" id="IPR032675">
    <property type="entry name" value="LRR_dom_sf"/>
</dbReference>
<dbReference type="SUPFAM" id="SSF52058">
    <property type="entry name" value="L domain-like"/>
    <property type="match status" value="1"/>
</dbReference>